<dbReference type="Pfam" id="PF13472">
    <property type="entry name" value="Lipase_GDSL_2"/>
    <property type="match status" value="1"/>
</dbReference>
<feature type="domain" description="SGNH hydrolase-type esterase" evidence="2">
    <location>
        <begin position="30"/>
        <end position="207"/>
    </location>
</feature>
<proteinExistence type="predicted"/>
<feature type="chain" id="PRO_5025439665" evidence="1">
    <location>
        <begin position="22"/>
        <end position="232"/>
    </location>
</feature>
<gene>
    <name evidence="3" type="ORF">BU24DRAFT_129470</name>
</gene>
<dbReference type="AlphaFoldDB" id="A0A6A5Y4Z8"/>
<dbReference type="SUPFAM" id="SSF52266">
    <property type="entry name" value="SGNH hydrolase"/>
    <property type="match status" value="1"/>
</dbReference>
<protein>
    <submittedName>
        <fullName evidence="3">Carbohydrate esterase family 3 protein</fullName>
    </submittedName>
</protein>
<name>A0A6A5Y4Z8_9PLEO</name>
<dbReference type="Proteomes" id="UP000799778">
    <property type="component" value="Unassembled WGS sequence"/>
</dbReference>
<dbReference type="InterPro" id="IPR051532">
    <property type="entry name" value="Ester_Hydrolysis_Enzymes"/>
</dbReference>
<feature type="signal peptide" evidence="1">
    <location>
        <begin position="1"/>
        <end position="21"/>
    </location>
</feature>
<dbReference type="Gene3D" id="3.40.50.1110">
    <property type="entry name" value="SGNH hydrolase"/>
    <property type="match status" value="1"/>
</dbReference>
<dbReference type="PANTHER" id="PTHR30383:SF2">
    <property type="entry name" value="CELLULOSE-BINDING PROTEIN"/>
    <property type="match status" value="1"/>
</dbReference>
<evidence type="ECO:0000313" key="3">
    <source>
        <dbReference type="EMBL" id="KAF2019921.1"/>
    </source>
</evidence>
<evidence type="ECO:0000256" key="1">
    <source>
        <dbReference type="SAM" id="SignalP"/>
    </source>
</evidence>
<evidence type="ECO:0000313" key="4">
    <source>
        <dbReference type="Proteomes" id="UP000799778"/>
    </source>
</evidence>
<dbReference type="PANTHER" id="PTHR30383">
    <property type="entry name" value="THIOESTERASE 1/PROTEASE 1/LYSOPHOSPHOLIPASE L1"/>
    <property type="match status" value="1"/>
</dbReference>
<dbReference type="RefSeq" id="XP_033388260.1">
    <property type="nucleotide sequence ID" value="XM_033521001.1"/>
</dbReference>
<reference evidence="3" key="1">
    <citation type="journal article" date="2020" name="Stud. Mycol.">
        <title>101 Dothideomycetes genomes: a test case for predicting lifestyles and emergence of pathogens.</title>
        <authorList>
            <person name="Haridas S."/>
            <person name="Albert R."/>
            <person name="Binder M."/>
            <person name="Bloem J."/>
            <person name="Labutti K."/>
            <person name="Salamov A."/>
            <person name="Andreopoulos B."/>
            <person name="Baker S."/>
            <person name="Barry K."/>
            <person name="Bills G."/>
            <person name="Bluhm B."/>
            <person name="Cannon C."/>
            <person name="Castanera R."/>
            <person name="Culley D."/>
            <person name="Daum C."/>
            <person name="Ezra D."/>
            <person name="Gonzalez J."/>
            <person name="Henrissat B."/>
            <person name="Kuo A."/>
            <person name="Liang C."/>
            <person name="Lipzen A."/>
            <person name="Lutzoni F."/>
            <person name="Magnuson J."/>
            <person name="Mondo S."/>
            <person name="Nolan M."/>
            <person name="Ohm R."/>
            <person name="Pangilinan J."/>
            <person name="Park H.-J."/>
            <person name="Ramirez L."/>
            <person name="Alfaro M."/>
            <person name="Sun H."/>
            <person name="Tritt A."/>
            <person name="Yoshinaga Y."/>
            <person name="Zwiers L.-H."/>
            <person name="Turgeon B."/>
            <person name="Goodwin S."/>
            <person name="Spatafora J."/>
            <person name="Crous P."/>
            <person name="Grigoriev I."/>
        </authorList>
    </citation>
    <scope>NUCLEOTIDE SEQUENCE</scope>
    <source>
        <strain evidence="3">CBS 175.79</strain>
    </source>
</reference>
<organism evidence="3 4">
    <name type="scientific">Aaosphaeria arxii CBS 175.79</name>
    <dbReference type="NCBI Taxonomy" id="1450172"/>
    <lineage>
        <taxon>Eukaryota</taxon>
        <taxon>Fungi</taxon>
        <taxon>Dikarya</taxon>
        <taxon>Ascomycota</taxon>
        <taxon>Pezizomycotina</taxon>
        <taxon>Dothideomycetes</taxon>
        <taxon>Pleosporomycetidae</taxon>
        <taxon>Pleosporales</taxon>
        <taxon>Pleosporales incertae sedis</taxon>
        <taxon>Aaosphaeria</taxon>
    </lineage>
</organism>
<dbReference type="InterPro" id="IPR013830">
    <property type="entry name" value="SGNH_hydro"/>
</dbReference>
<dbReference type="GO" id="GO:0004622">
    <property type="term" value="F:phosphatidylcholine lysophospholipase activity"/>
    <property type="evidence" value="ECO:0007669"/>
    <property type="project" value="TreeGrafter"/>
</dbReference>
<dbReference type="InterPro" id="IPR036514">
    <property type="entry name" value="SGNH_hydro_sf"/>
</dbReference>
<sequence length="232" mass="24467">MVKITSFAALGLLAFAGQTAAATVKVMPFGASIVTGCWRANLWRKLQNSGITNVDFVGSVKGGDCGFPFDAEHEGHSGFQATGIVANNQLPGWLSAAKPDIVMMHLGTNDIIQGKTTQQTLDAYTALVGQMRASKATMKILVAQLIPIQPGKFGDSSTRIQQLNAAIPGWAAGISTARSPVIVVDQNTGFNTSTDTTDGEHPNASGNTKIADRFYTPLASAIKTSAVIYRPR</sequence>
<evidence type="ECO:0000259" key="2">
    <source>
        <dbReference type="Pfam" id="PF13472"/>
    </source>
</evidence>
<dbReference type="EMBL" id="ML978067">
    <property type="protein sequence ID" value="KAF2019921.1"/>
    <property type="molecule type" value="Genomic_DNA"/>
</dbReference>
<dbReference type="OrthoDB" id="2119228at2759"/>
<accession>A0A6A5Y4Z8</accession>
<dbReference type="CDD" id="cd01833">
    <property type="entry name" value="XynB_like"/>
    <property type="match status" value="1"/>
</dbReference>
<dbReference type="GeneID" id="54278398"/>
<keyword evidence="4" id="KW-1185">Reference proteome</keyword>
<keyword evidence="1" id="KW-0732">Signal</keyword>